<dbReference type="OMA" id="LVSTHWQ"/>
<evidence type="ECO:0000313" key="2">
    <source>
        <dbReference type="EMBL" id="ORZ01085.1"/>
    </source>
</evidence>
<dbReference type="OrthoDB" id="2263825at2759"/>
<feature type="chain" id="PRO_5012281538" description="Secreted protein" evidence="1">
    <location>
        <begin position="19"/>
        <end position="288"/>
    </location>
</feature>
<dbReference type="AlphaFoldDB" id="A0A1X2HNV4"/>
<evidence type="ECO:0000313" key="3">
    <source>
        <dbReference type="Proteomes" id="UP000242180"/>
    </source>
</evidence>
<dbReference type="Proteomes" id="UP000242180">
    <property type="component" value="Unassembled WGS sequence"/>
</dbReference>
<dbReference type="EMBL" id="MCGN01000002">
    <property type="protein sequence ID" value="ORZ01085.1"/>
    <property type="molecule type" value="Genomic_DNA"/>
</dbReference>
<gene>
    <name evidence="2" type="ORF">BCR43DRAFT_486362</name>
</gene>
<name>A0A1X2HNV4_SYNRA</name>
<sequence length="288" mass="33031">MFIVCFAIIAFAAFSVQALPLSSTDKAPSTSYTAIDEETTAFGVQVDRFAQLVSTHWQFDHLESIITNSYKHIAEQMQDHVQIRIHSTNTNIDDDEEPVHYDGQQQQYPIQMLPPSLDMMDLELLKAQIFNAIQSHTEGKLPNAWDSLGDKLSRPSLEAYIQHLVVRHCDKDESDHVSFMCLNDYAGQLMAELDRYVTRHLANVFDAMNNEYLPNLLEQTSDDLRRVLDYFNEAFLTRDELRLELNVVPWQQEQQEVRSQLFDLAALAGNNADHAPDFVAHYGRLARI</sequence>
<dbReference type="InParanoid" id="A0A1X2HNV4"/>
<keyword evidence="3" id="KW-1185">Reference proteome</keyword>
<accession>A0A1X2HNV4</accession>
<evidence type="ECO:0000256" key="1">
    <source>
        <dbReference type="SAM" id="SignalP"/>
    </source>
</evidence>
<organism evidence="2 3">
    <name type="scientific">Syncephalastrum racemosum</name>
    <name type="common">Filamentous fungus</name>
    <dbReference type="NCBI Taxonomy" id="13706"/>
    <lineage>
        <taxon>Eukaryota</taxon>
        <taxon>Fungi</taxon>
        <taxon>Fungi incertae sedis</taxon>
        <taxon>Mucoromycota</taxon>
        <taxon>Mucoromycotina</taxon>
        <taxon>Mucoromycetes</taxon>
        <taxon>Mucorales</taxon>
        <taxon>Syncephalastraceae</taxon>
        <taxon>Syncephalastrum</taxon>
    </lineage>
</organism>
<protein>
    <recommendedName>
        <fullName evidence="4">Secreted protein</fullName>
    </recommendedName>
</protein>
<comment type="caution">
    <text evidence="2">The sequence shown here is derived from an EMBL/GenBank/DDBJ whole genome shotgun (WGS) entry which is preliminary data.</text>
</comment>
<feature type="signal peptide" evidence="1">
    <location>
        <begin position="1"/>
        <end position="18"/>
    </location>
</feature>
<dbReference type="STRING" id="13706.A0A1X2HNV4"/>
<evidence type="ECO:0008006" key="4">
    <source>
        <dbReference type="Google" id="ProtNLM"/>
    </source>
</evidence>
<reference evidence="2 3" key="1">
    <citation type="submission" date="2016-07" db="EMBL/GenBank/DDBJ databases">
        <title>Pervasive Adenine N6-methylation of Active Genes in Fungi.</title>
        <authorList>
            <consortium name="DOE Joint Genome Institute"/>
            <person name="Mondo S.J."/>
            <person name="Dannebaum R.O."/>
            <person name="Kuo R.C."/>
            <person name="Labutti K."/>
            <person name="Haridas S."/>
            <person name="Kuo A."/>
            <person name="Salamov A."/>
            <person name="Ahrendt S.R."/>
            <person name="Lipzen A."/>
            <person name="Sullivan W."/>
            <person name="Andreopoulos W.B."/>
            <person name="Clum A."/>
            <person name="Lindquist E."/>
            <person name="Daum C."/>
            <person name="Ramamoorthy G.K."/>
            <person name="Gryganskyi A."/>
            <person name="Culley D."/>
            <person name="Magnuson J.K."/>
            <person name="James T.Y."/>
            <person name="O'Malley M.A."/>
            <person name="Stajich J.E."/>
            <person name="Spatafora J.W."/>
            <person name="Visel A."/>
            <person name="Grigoriev I.V."/>
        </authorList>
    </citation>
    <scope>NUCLEOTIDE SEQUENCE [LARGE SCALE GENOMIC DNA]</scope>
    <source>
        <strain evidence="2 3">NRRL 2496</strain>
    </source>
</reference>
<proteinExistence type="predicted"/>
<keyword evidence="1" id="KW-0732">Signal</keyword>